<evidence type="ECO:0000256" key="1">
    <source>
        <dbReference type="SAM" id="Phobius"/>
    </source>
</evidence>
<reference evidence="2" key="2">
    <citation type="journal article" date="2021" name="PeerJ">
        <title>Extensive microbial diversity within the chicken gut microbiome revealed by metagenomics and culture.</title>
        <authorList>
            <person name="Gilroy R."/>
            <person name="Ravi A."/>
            <person name="Getino M."/>
            <person name="Pursley I."/>
            <person name="Horton D.L."/>
            <person name="Alikhan N.F."/>
            <person name="Baker D."/>
            <person name="Gharbi K."/>
            <person name="Hall N."/>
            <person name="Watson M."/>
            <person name="Adriaenssens E.M."/>
            <person name="Foster-Nyarko E."/>
            <person name="Jarju S."/>
            <person name="Secka A."/>
            <person name="Antonio M."/>
            <person name="Oren A."/>
            <person name="Chaudhuri R.R."/>
            <person name="La Ragione R."/>
            <person name="Hildebrand F."/>
            <person name="Pallen M.J."/>
        </authorList>
    </citation>
    <scope>NUCLEOTIDE SEQUENCE</scope>
    <source>
        <strain evidence="2">ChiSjej3B21-11622</strain>
    </source>
</reference>
<sequence length="262" mass="29603">MIKIFQYECRRLLWNKFFLGFLLVLLFYGWQVLNRVTILGVSHTAPFSSWSFGDYLSRMLPLLWIGTLFFLTFFTSGKARRVTILTDAAPMSRRRYALARSAAALVGTGMVSLACLAEAAVFYVRYFGFVRLELLLPALVILPPALVFALGSGWLLGRYRGWMLYIWMLAPILCMFLPLPDCLGIWNGSFFHQYPLMLGTLDPAFSLPWSILFVQGILLFLGIGLLLVCPQKLPFSTKTSPLYDTLSCGGGYDAKKDSSDRR</sequence>
<evidence type="ECO:0000313" key="3">
    <source>
        <dbReference type="Proteomes" id="UP000886886"/>
    </source>
</evidence>
<feature type="transmembrane region" description="Helical" evidence="1">
    <location>
        <begin position="12"/>
        <end position="30"/>
    </location>
</feature>
<name>A0A9D0ZVE1_9FIRM</name>
<keyword evidence="1" id="KW-1133">Transmembrane helix</keyword>
<organism evidence="2 3">
    <name type="scientific">Candidatus Limivivens merdigallinarum</name>
    <dbReference type="NCBI Taxonomy" id="2840859"/>
    <lineage>
        <taxon>Bacteria</taxon>
        <taxon>Bacillati</taxon>
        <taxon>Bacillota</taxon>
        <taxon>Clostridia</taxon>
        <taxon>Lachnospirales</taxon>
        <taxon>Lachnospiraceae</taxon>
        <taxon>Lachnospiraceae incertae sedis</taxon>
        <taxon>Candidatus Limivivens</taxon>
    </lineage>
</organism>
<feature type="transmembrane region" description="Helical" evidence="1">
    <location>
        <begin position="164"/>
        <end position="186"/>
    </location>
</feature>
<reference evidence="2" key="1">
    <citation type="submission" date="2020-10" db="EMBL/GenBank/DDBJ databases">
        <authorList>
            <person name="Gilroy R."/>
        </authorList>
    </citation>
    <scope>NUCLEOTIDE SEQUENCE</scope>
    <source>
        <strain evidence="2">ChiSjej3B21-11622</strain>
    </source>
</reference>
<dbReference type="AlphaFoldDB" id="A0A9D0ZVE1"/>
<evidence type="ECO:0008006" key="4">
    <source>
        <dbReference type="Google" id="ProtNLM"/>
    </source>
</evidence>
<dbReference type="Proteomes" id="UP000886886">
    <property type="component" value="Unassembled WGS sequence"/>
</dbReference>
<keyword evidence="1" id="KW-0812">Transmembrane</keyword>
<feature type="transmembrane region" description="Helical" evidence="1">
    <location>
        <begin position="135"/>
        <end position="157"/>
    </location>
</feature>
<accession>A0A9D0ZVE1</accession>
<feature type="transmembrane region" description="Helical" evidence="1">
    <location>
        <begin position="55"/>
        <end position="76"/>
    </location>
</feature>
<feature type="transmembrane region" description="Helical" evidence="1">
    <location>
        <begin position="206"/>
        <end position="228"/>
    </location>
</feature>
<gene>
    <name evidence="2" type="ORF">IAB26_06100</name>
</gene>
<protein>
    <recommendedName>
        <fullName evidence="4">ABC-2 family transporter protein</fullName>
    </recommendedName>
</protein>
<dbReference type="EMBL" id="DVFT01000091">
    <property type="protein sequence ID" value="HIQ96115.1"/>
    <property type="molecule type" value="Genomic_DNA"/>
</dbReference>
<comment type="caution">
    <text evidence="2">The sequence shown here is derived from an EMBL/GenBank/DDBJ whole genome shotgun (WGS) entry which is preliminary data.</text>
</comment>
<proteinExistence type="predicted"/>
<evidence type="ECO:0000313" key="2">
    <source>
        <dbReference type="EMBL" id="HIQ96115.1"/>
    </source>
</evidence>
<feature type="transmembrane region" description="Helical" evidence="1">
    <location>
        <begin position="97"/>
        <end position="123"/>
    </location>
</feature>
<keyword evidence="1" id="KW-0472">Membrane</keyword>